<dbReference type="VEuPathDB" id="FungiDB:BO70DRAFT_426449"/>
<feature type="compositionally biased region" description="Basic and acidic residues" evidence="1">
    <location>
        <begin position="177"/>
        <end position="189"/>
    </location>
</feature>
<organism evidence="2 3">
    <name type="scientific">Aspergillus heteromorphus CBS 117.55</name>
    <dbReference type="NCBI Taxonomy" id="1448321"/>
    <lineage>
        <taxon>Eukaryota</taxon>
        <taxon>Fungi</taxon>
        <taxon>Dikarya</taxon>
        <taxon>Ascomycota</taxon>
        <taxon>Pezizomycotina</taxon>
        <taxon>Eurotiomycetes</taxon>
        <taxon>Eurotiomycetidae</taxon>
        <taxon>Eurotiales</taxon>
        <taxon>Aspergillaceae</taxon>
        <taxon>Aspergillus</taxon>
        <taxon>Aspergillus subgen. Circumdati</taxon>
    </lineage>
</organism>
<dbReference type="RefSeq" id="XP_025402887.1">
    <property type="nucleotide sequence ID" value="XM_025547787.1"/>
</dbReference>
<name>A0A317WUM7_9EURO</name>
<dbReference type="EMBL" id="MSFL01000003">
    <property type="protein sequence ID" value="PWY90056.1"/>
    <property type="molecule type" value="Genomic_DNA"/>
</dbReference>
<feature type="compositionally biased region" description="Polar residues" evidence="1">
    <location>
        <begin position="1"/>
        <end position="22"/>
    </location>
</feature>
<evidence type="ECO:0000313" key="2">
    <source>
        <dbReference type="EMBL" id="PWY90056.1"/>
    </source>
</evidence>
<dbReference type="OrthoDB" id="4479550at2759"/>
<evidence type="ECO:0000256" key="1">
    <source>
        <dbReference type="SAM" id="MobiDB-lite"/>
    </source>
</evidence>
<feature type="compositionally biased region" description="Polar residues" evidence="1">
    <location>
        <begin position="77"/>
        <end position="92"/>
    </location>
</feature>
<reference evidence="2 3" key="1">
    <citation type="submission" date="2016-12" db="EMBL/GenBank/DDBJ databases">
        <title>The genomes of Aspergillus section Nigri reveals drivers in fungal speciation.</title>
        <authorList>
            <consortium name="DOE Joint Genome Institute"/>
            <person name="Vesth T.C."/>
            <person name="Nybo J."/>
            <person name="Theobald S."/>
            <person name="Brandl J."/>
            <person name="Frisvad J.C."/>
            <person name="Nielsen K.F."/>
            <person name="Lyhne E.K."/>
            <person name="Kogle M.E."/>
            <person name="Kuo A."/>
            <person name="Riley R."/>
            <person name="Clum A."/>
            <person name="Nolan M."/>
            <person name="Lipzen A."/>
            <person name="Salamov A."/>
            <person name="Henrissat B."/>
            <person name="Wiebenga A."/>
            <person name="De Vries R.P."/>
            <person name="Grigoriev I.V."/>
            <person name="Mortensen U.H."/>
            <person name="Andersen M.R."/>
            <person name="Baker S.E."/>
        </authorList>
    </citation>
    <scope>NUCLEOTIDE SEQUENCE [LARGE SCALE GENOMIC DNA]</scope>
    <source>
        <strain evidence="2 3">CBS 117.55</strain>
    </source>
</reference>
<feature type="compositionally biased region" description="Polar residues" evidence="1">
    <location>
        <begin position="341"/>
        <end position="360"/>
    </location>
</feature>
<comment type="caution">
    <text evidence="2">The sequence shown here is derived from an EMBL/GenBank/DDBJ whole genome shotgun (WGS) entry which is preliminary data.</text>
</comment>
<sequence length="691" mass="74651">MSAFLSSNSSEEVSPQGPSADTSDVRGREVGIAHSDSMEASSGTKPILSSPHAIHKPSSSPNLSSRIGRARPREQRTPVSQAAMQRSDNTFVSRIPRGYSPQQAVGISPYARRAHASEPRSAIPIATYRRSMMNLGGSQGTPVGGSPGGDRVAGASRTPRSQPPAKKANPDTPIPESVRRAPEEQKKLVPESSADVNGSSSEDEPIVPPTIYTGEYRIPLAERIRKLPYGPTLRISPSAEELIMGRKAVSEYDVAQRARPAQESGGQGDTSGSSQSTPVPKYNEPRVPKHNEPRATAQKPVTRDLSRLRIPQEATPRCEIARRKPVLPRRSVHRPQLSAKAPTSTGNENSPPASLATTMSEICLQTAESARATDRFPPRSSSMQAVPELAALGEADEQKSHGRSRNTTFDDIIPQGAAESHNGKPQDDTRAPTPFSNLRPFRIRDIFHKNREVAGDRTVSTVKPTEEEGIPGDLVKKTLTSKAKQPGASWTLSRPRTPKTSLGPISSPIPLVGRSPFDRMDMGAPDTPTPEHARQAVSTQTKAAKPGLLARRDHTIFTATSGSLLPASVMGSPESRTAATRHATVRDAAIQTEPPRQDSGLASHVQFDAIISATCDKVRGAEGPAERVRYLRLALGMQRQVDNLRRSEQAVHDATAELNEKVAYKAAVENAIWARSRQIQAMMEEESEGRR</sequence>
<dbReference type="Proteomes" id="UP000247233">
    <property type="component" value="Unassembled WGS sequence"/>
</dbReference>
<dbReference type="AlphaFoldDB" id="A0A317WUM7"/>
<protein>
    <submittedName>
        <fullName evidence="2">Uncharacterized protein</fullName>
    </submittedName>
</protein>
<feature type="region of interest" description="Disordered" evidence="1">
    <location>
        <begin position="1"/>
        <end position="104"/>
    </location>
</feature>
<dbReference type="GeneID" id="37070024"/>
<feature type="region of interest" description="Disordered" evidence="1">
    <location>
        <begin position="481"/>
        <end position="514"/>
    </location>
</feature>
<gene>
    <name evidence="2" type="ORF">BO70DRAFT_426449</name>
</gene>
<proteinExistence type="predicted"/>
<feature type="compositionally biased region" description="Polar residues" evidence="1">
    <location>
        <begin position="481"/>
        <end position="504"/>
    </location>
</feature>
<feature type="compositionally biased region" description="Gly residues" evidence="1">
    <location>
        <begin position="137"/>
        <end position="148"/>
    </location>
</feature>
<keyword evidence="3" id="KW-1185">Reference proteome</keyword>
<feature type="compositionally biased region" description="Basic and acidic residues" evidence="1">
    <location>
        <begin position="421"/>
        <end position="430"/>
    </location>
</feature>
<feature type="compositionally biased region" description="Basic and acidic residues" evidence="1">
    <location>
        <begin position="283"/>
        <end position="293"/>
    </location>
</feature>
<feature type="compositionally biased region" description="Basic residues" evidence="1">
    <location>
        <begin position="323"/>
        <end position="333"/>
    </location>
</feature>
<feature type="region of interest" description="Disordered" evidence="1">
    <location>
        <begin position="254"/>
        <end position="437"/>
    </location>
</feature>
<feature type="region of interest" description="Disordered" evidence="1">
    <location>
        <begin position="133"/>
        <end position="218"/>
    </location>
</feature>
<evidence type="ECO:0000313" key="3">
    <source>
        <dbReference type="Proteomes" id="UP000247233"/>
    </source>
</evidence>
<accession>A0A317WUM7</accession>